<protein>
    <recommendedName>
        <fullName evidence="2">Probable nitronate monooxygenase</fullName>
    </recommendedName>
</protein>
<sequence>MYTRRLIDTLGIRYPIIQGGMGNVSSGELCAAVSEAGGLGQIGAGTLPLDEVERRIVVAKQLTRNPFGVNLPVNIHPDPQGVIELIQTHDVPVVSLSAGNPSPWIPRLHRIGKTVMVTVASEKHAVKAAEAGADILVAEGVEAAGKNSPLEITTMVLVPLVARAVRVPVVAAGGIADANGLVAALALGASGVQMGTRLIATKEALVNLRYKEALLHATESDTLVLGRSIGRITRVLATPRSKELYEKEQCGMSLSEFEQALSEDSHVRGALEGLFEVGHVNAGQVAGAIKDIPTMQELFDRMIKASFDINQMISDGLADLNVMGG</sequence>
<dbReference type="Pfam" id="PF03060">
    <property type="entry name" value="NMO"/>
    <property type="match status" value="2"/>
</dbReference>
<gene>
    <name evidence="6" type="ORF">K1I37_19025</name>
</gene>
<dbReference type="eggNOG" id="COG2070">
    <property type="taxonomic scope" value="Bacteria"/>
</dbReference>
<evidence type="ECO:0000256" key="3">
    <source>
        <dbReference type="ARBA" id="ARBA00022630"/>
    </source>
</evidence>
<dbReference type="InterPro" id="IPR004136">
    <property type="entry name" value="NMO"/>
</dbReference>
<dbReference type="AlphaFoldDB" id="T0CJX5"/>
<evidence type="ECO:0000256" key="2">
    <source>
        <dbReference type="ARBA" id="ARBA00013457"/>
    </source>
</evidence>
<dbReference type="STRING" id="1356854.N007_19495"/>
<keyword evidence="6" id="KW-0503">Monooxygenase</keyword>
<keyword evidence="4" id="KW-0288">FMN</keyword>
<keyword evidence="5" id="KW-0560">Oxidoreductase</keyword>
<dbReference type="EMBL" id="CP080467">
    <property type="protein sequence ID" value="UNO48717.1"/>
    <property type="molecule type" value="Genomic_DNA"/>
</dbReference>
<evidence type="ECO:0000256" key="5">
    <source>
        <dbReference type="ARBA" id="ARBA00023002"/>
    </source>
</evidence>
<evidence type="ECO:0000256" key="1">
    <source>
        <dbReference type="ARBA" id="ARBA00003535"/>
    </source>
</evidence>
<accession>T0CJX5</accession>
<evidence type="ECO:0000313" key="6">
    <source>
        <dbReference type="EMBL" id="UNO48717.1"/>
    </source>
</evidence>
<dbReference type="GO" id="GO:0018580">
    <property type="term" value="F:nitronate monooxygenase activity"/>
    <property type="evidence" value="ECO:0007669"/>
    <property type="project" value="InterPro"/>
</dbReference>
<reference evidence="7" key="1">
    <citation type="journal article" date="2022" name="G3 (Bethesda)">
        <title>Unveiling the complete genome sequence of Alicyclobacillus acidoterrestris DSM 3922T, a taint-producing strain.</title>
        <authorList>
            <person name="Leonardo I.C."/>
            <person name="Barreto Crespo M.T."/>
            <person name="Gaspar F.B."/>
        </authorList>
    </citation>
    <scope>NUCLEOTIDE SEQUENCE [LARGE SCALE GENOMIC DNA]</scope>
    <source>
        <strain evidence="7">DSM 3922</strain>
    </source>
</reference>
<keyword evidence="3" id="KW-0285">Flavoprotein</keyword>
<evidence type="ECO:0000313" key="7">
    <source>
        <dbReference type="Proteomes" id="UP000829401"/>
    </source>
</evidence>
<dbReference type="PANTHER" id="PTHR32332:SF20">
    <property type="entry name" value="2-NITROPROPANE DIOXYGENASE-LIKE PROTEIN"/>
    <property type="match status" value="1"/>
</dbReference>
<proteinExistence type="predicted"/>
<dbReference type="Gene3D" id="3.20.20.70">
    <property type="entry name" value="Aldolase class I"/>
    <property type="match status" value="1"/>
</dbReference>
<organism evidence="6 7">
    <name type="scientific">Alicyclobacillus acidoterrestris (strain ATCC 49025 / DSM 3922 / CIP 106132 / NCIMB 13137 / GD3B)</name>
    <dbReference type="NCBI Taxonomy" id="1356854"/>
    <lineage>
        <taxon>Bacteria</taxon>
        <taxon>Bacillati</taxon>
        <taxon>Bacillota</taxon>
        <taxon>Bacilli</taxon>
        <taxon>Bacillales</taxon>
        <taxon>Alicyclobacillaceae</taxon>
        <taxon>Alicyclobacillus</taxon>
    </lineage>
</organism>
<name>T0CJX5_ALIAG</name>
<dbReference type="OrthoDB" id="9778912at2"/>
<dbReference type="InterPro" id="IPR013785">
    <property type="entry name" value="Aldolase_TIM"/>
</dbReference>
<dbReference type="Proteomes" id="UP000829401">
    <property type="component" value="Chromosome"/>
</dbReference>
<dbReference type="RefSeq" id="WP_021295021.1">
    <property type="nucleotide sequence ID" value="NZ_AURB01000030.1"/>
</dbReference>
<comment type="function">
    <text evidence="1">Nitronate monooxygenase that uses molecular oxygen to catalyze the oxidative denitrification of alkyl nitronates. Acts on propionate 3-nitronate (P3N), the presumed physiological substrate. Probably functions in the detoxification of P3N, a metabolic poison produced by plants and fungi as a defense mechanism.</text>
</comment>
<evidence type="ECO:0000256" key="4">
    <source>
        <dbReference type="ARBA" id="ARBA00022643"/>
    </source>
</evidence>
<keyword evidence="7" id="KW-1185">Reference proteome</keyword>
<dbReference type="PANTHER" id="PTHR32332">
    <property type="entry name" value="2-NITROPROPANE DIOXYGENASE"/>
    <property type="match status" value="1"/>
</dbReference>
<accession>A0A9E6ZF13</accession>
<dbReference type="SUPFAM" id="SSF51412">
    <property type="entry name" value="Inosine monophosphate dehydrogenase (IMPDH)"/>
    <property type="match status" value="1"/>
</dbReference>
<dbReference type="CDD" id="cd04730">
    <property type="entry name" value="NPD_like"/>
    <property type="match status" value="1"/>
</dbReference>
<dbReference type="KEGG" id="aaco:K1I37_19025"/>